<dbReference type="Proteomes" id="UP001620626">
    <property type="component" value="Unassembled WGS sequence"/>
</dbReference>
<feature type="compositionally biased region" description="Basic and acidic residues" evidence="1">
    <location>
        <begin position="620"/>
        <end position="852"/>
    </location>
</feature>
<gene>
    <name evidence="2" type="ORF">niasHT_009773</name>
</gene>
<keyword evidence="3" id="KW-1185">Reference proteome</keyword>
<reference evidence="2 3" key="1">
    <citation type="submission" date="2024-10" db="EMBL/GenBank/DDBJ databases">
        <authorList>
            <person name="Kim D."/>
        </authorList>
    </citation>
    <scope>NUCLEOTIDE SEQUENCE [LARGE SCALE GENOMIC DNA]</scope>
    <source>
        <strain evidence="2">BH-2024</strain>
    </source>
</reference>
<comment type="caution">
    <text evidence="2">The sequence shown here is derived from an EMBL/GenBank/DDBJ whole genome shotgun (WGS) entry which is preliminary data.</text>
</comment>
<evidence type="ECO:0000256" key="1">
    <source>
        <dbReference type="SAM" id="MobiDB-lite"/>
    </source>
</evidence>
<name>A0ABD2MDW3_9BILA</name>
<evidence type="ECO:0000313" key="2">
    <source>
        <dbReference type="EMBL" id="KAL3125686.1"/>
    </source>
</evidence>
<accession>A0ABD2MDW3</accession>
<protein>
    <submittedName>
        <fullName evidence="2">Uncharacterized protein</fullName>
    </submittedName>
</protein>
<sequence>MLAFAGELGDKINEKEFLEELEKQKIEWNEINKVAKSETNDGITYLCFMYNSGMAIMELMLKYAKNEAIRGEWERHLAEKGVIGIIEVQPPIDCTDKEKNLKIISNLITEPKINIISGENLHELLEKSEDFRYFMCHELTNFKYVKVLLIKITTAQHMYMLENEFPEVMRIDLHSNAVGLIRLEQLMAHRSGTEQHRKELLRLSTAVMVSELRIMLIQCQTAKEAAAARQKSLLGITSLMTSTVDAMEDAMRNFGSSRQLCVMLKIEKFANALVDTNATEKTITEKAVKKLGTEECEDGGVQQQMLEEAIEGKLGTEITNLIATIGTIGPESIRRVFEHPGTKTRLLRLLGSRNRLEELDNKIGLAQKFAENAFEKDDYLWAHYSAIMLLNDKIELQSHKIASDLAVFVRWLGTKFNGGKRKKALFGLIRDYIFDKIYDPIFDIDEAASLNEVERFLREKLFIETKKLVENVEKEENSMESMNFQKWKEILENKGKKGKKNGKELQEIMAWVGKLHWTEFSRLLRNGKLMAMKKVLYSNGTEKICEKLLNLTNSNSIEMIFEEFGLKNINEQENFEAEGDSTIGKIKAVQMPFGMEMEEEHAVGNVEQLAERESTEEEEVKGKEEENRERGKGEKVEEGKKEKEGKAEEEKKEDEEKGKGEGKRERRKGEKVEEEKEEKEKEGKAEEEKKEDEEKGKGEGKRERGKGEKAEEGKKEKEGKAEEEKKEDEEKGKGEGKRERRKGEKVEEGKEEKEKEGKAEEEKEENKKEGEVKKGKARESQTPKGREMPKNKSANCKREEAKCQKEEFSTEEADQQKKRSSAESEYLPEKDGQIEWPMKKKEDEQKKGKKDEFDQIRENILKQFEDEQRNAYVHIKCPQKKIPIEKLREMDRETVKDRIAQELVKIYLEFIYWEKKELKVPKDEEYLQLVSLEMHATLWLLALSVEFLLTSANRLKEPLGSQFDAEITIQMILYDELKNTLRVISPIEQIFSLWKFRSFFLRNKTLWKNSENWQKFVKEHFGLFWEDEMELVDNWTEVAFDADEAIRIYMQTTSDAKILQQIIYLAIVKLIALSKEIQRVFCNLSSSEGTLGNAKRDLALLVGHELVIKLEEKFPEILEIDSLTLFVQSKLYKMYLEQKSGTEKHIITGTRLALPMLLIIANCQTKQMPQSVGTDQKAVHQSLKEKLKQIRAQIYPKIGQAHHRIWALCILQQFINFIGEIKNEVNKMKEYEIQRWDGEKKCADVNEQLRAFNEQHFMLMAFHHKHLGSLMKTDLYEVKEFIAEKRGARTRLKKLIGEKQLALISVEHGEEMRNKEVFYDPSLKANYFIALISTDETDKVVAKLSCFISVLVRWVDSELSPANPNKTIGMNQIGKLVWPNAKSEFEDLYDELADDSLEGLAAKSQLVRELAKCVRAFVEVKRHEKSAEKRGRRIGQKVRTNHLLTEYQQMLESARHRATQMALNGEDEADEGGAEELEQWLHKAHWDTLLEFLNDDIFRVSINKGKQ</sequence>
<dbReference type="EMBL" id="JBICBT010000024">
    <property type="protein sequence ID" value="KAL3125686.1"/>
    <property type="molecule type" value="Genomic_DNA"/>
</dbReference>
<evidence type="ECO:0000313" key="3">
    <source>
        <dbReference type="Proteomes" id="UP001620626"/>
    </source>
</evidence>
<feature type="region of interest" description="Disordered" evidence="1">
    <location>
        <begin position="600"/>
        <end position="852"/>
    </location>
</feature>
<organism evidence="2 3">
    <name type="scientific">Heterodera trifolii</name>
    <dbReference type="NCBI Taxonomy" id="157864"/>
    <lineage>
        <taxon>Eukaryota</taxon>
        <taxon>Metazoa</taxon>
        <taxon>Ecdysozoa</taxon>
        <taxon>Nematoda</taxon>
        <taxon>Chromadorea</taxon>
        <taxon>Rhabditida</taxon>
        <taxon>Tylenchina</taxon>
        <taxon>Tylenchomorpha</taxon>
        <taxon>Tylenchoidea</taxon>
        <taxon>Heteroderidae</taxon>
        <taxon>Heteroderinae</taxon>
        <taxon>Heterodera</taxon>
    </lineage>
</organism>
<proteinExistence type="predicted"/>